<proteinExistence type="predicted"/>
<accession>A0A9W4TC37</accession>
<name>A0A9W4TC37_9GLOM</name>
<gene>
    <name evidence="1" type="ORF">FWILDA_LOCUS18403</name>
</gene>
<dbReference type="Proteomes" id="UP001153678">
    <property type="component" value="Unassembled WGS sequence"/>
</dbReference>
<feature type="non-terminal residue" evidence="1">
    <location>
        <position position="88"/>
    </location>
</feature>
<dbReference type="AlphaFoldDB" id="A0A9W4TC37"/>
<keyword evidence="2" id="KW-1185">Reference proteome</keyword>
<organism evidence="1 2">
    <name type="scientific">Funneliformis geosporum</name>
    <dbReference type="NCBI Taxonomy" id="1117311"/>
    <lineage>
        <taxon>Eukaryota</taxon>
        <taxon>Fungi</taxon>
        <taxon>Fungi incertae sedis</taxon>
        <taxon>Mucoromycota</taxon>
        <taxon>Glomeromycotina</taxon>
        <taxon>Glomeromycetes</taxon>
        <taxon>Glomerales</taxon>
        <taxon>Glomeraceae</taxon>
        <taxon>Funneliformis</taxon>
    </lineage>
</organism>
<sequence>EFLSSQDVIVTGKIRGCNESKVLQTYEEEQLAFGPDGNAIIIIIHNNSCEQIKFEDLELNLVMRKGNELSYFVLSKKNEATWNSSWQA</sequence>
<evidence type="ECO:0000313" key="1">
    <source>
        <dbReference type="EMBL" id="CAI2198097.1"/>
    </source>
</evidence>
<evidence type="ECO:0000313" key="2">
    <source>
        <dbReference type="Proteomes" id="UP001153678"/>
    </source>
</evidence>
<protein>
    <submittedName>
        <fullName evidence="1">465_t:CDS:1</fullName>
    </submittedName>
</protein>
<dbReference type="EMBL" id="CAMKVN010017830">
    <property type="protein sequence ID" value="CAI2198097.1"/>
    <property type="molecule type" value="Genomic_DNA"/>
</dbReference>
<comment type="caution">
    <text evidence="1">The sequence shown here is derived from an EMBL/GenBank/DDBJ whole genome shotgun (WGS) entry which is preliminary data.</text>
</comment>
<reference evidence="1" key="1">
    <citation type="submission" date="2022-08" db="EMBL/GenBank/DDBJ databases">
        <authorList>
            <person name="Kallberg Y."/>
            <person name="Tangrot J."/>
            <person name="Rosling A."/>
        </authorList>
    </citation>
    <scope>NUCLEOTIDE SEQUENCE</scope>
    <source>
        <strain evidence="1">Wild A</strain>
    </source>
</reference>